<reference evidence="1" key="1">
    <citation type="journal article" date="2023" name="Int. J. Syst. Evol. Microbiol.">
        <title>Collibacillus ludicampi gen. nov., sp. nov., a new soil bacterium of the family Alicyclobacillaceae.</title>
        <authorList>
            <person name="Jojima T."/>
            <person name="Ioku Y."/>
            <person name="Fukuta Y."/>
            <person name="Shirasaka N."/>
            <person name="Matsumura Y."/>
            <person name="Mori M."/>
        </authorList>
    </citation>
    <scope>NUCLEOTIDE SEQUENCE</scope>
    <source>
        <strain evidence="1">TP075</strain>
    </source>
</reference>
<proteinExistence type="predicted"/>
<comment type="caution">
    <text evidence="1">The sequence shown here is derived from an EMBL/GenBank/DDBJ whole genome shotgun (WGS) entry which is preliminary data.</text>
</comment>
<gene>
    <name evidence="1" type="ORF">DNHGIG_35000</name>
</gene>
<organism evidence="1 2">
    <name type="scientific">Collibacillus ludicampi</name>
    <dbReference type="NCBI Taxonomy" id="2771369"/>
    <lineage>
        <taxon>Bacteria</taxon>
        <taxon>Bacillati</taxon>
        <taxon>Bacillota</taxon>
        <taxon>Bacilli</taxon>
        <taxon>Bacillales</taxon>
        <taxon>Alicyclobacillaceae</taxon>
        <taxon>Collibacillus</taxon>
    </lineage>
</organism>
<accession>A0AAV4LJA0</accession>
<evidence type="ECO:0000313" key="2">
    <source>
        <dbReference type="Proteomes" id="UP001057291"/>
    </source>
</evidence>
<sequence length="76" mass="8739">MVLSYFNIVTILLEVESSSFKGSLVLGNESIFVFASRLFRIELSHSFLFFSPEYGKSLGNRELYDMNHGTQAYNLY</sequence>
<dbReference type="EMBL" id="BOQE01000001">
    <property type="protein sequence ID" value="GIM47951.1"/>
    <property type="molecule type" value="Genomic_DNA"/>
</dbReference>
<evidence type="ECO:0000313" key="1">
    <source>
        <dbReference type="EMBL" id="GIM47951.1"/>
    </source>
</evidence>
<keyword evidence="2" id="KW-1185">Reference proteome</keyword>
<dbReference type="Proteomes" id="UP001057291">
    <property type="component" value="Unassembled WGS sequence"/>
</dbReference>
<protein>
    <submittedName>
        <fullName evidence="1">Uncharacterized protein</fullName>
    </submittedName>
</protein>
<name>A0AAV4LJA0_9BACL</name>
<dbReference type="AlphaFoldDB" id="A0AAV4LJA0"/>